<reference evidence="1 2" key="1">
    <citation type="submission" date="2020-02" db="EMBL/GenBank/DDBJ databases">
        <authorList>
            <person name="Ferguson B K."/>
        </authorList>
    </citation>
    <scope>NUCLEOTIDE SEQUENCE [LARGE SCALE GENOMIC DNA]</scope>
</reference>
<protein>
    <submittedName>
        <fullName evidence="1">Uncharacterized protein</fullName>
    </submittedName>
</protein>
<dbReference type="AlphaFoldDB" id="A0A6H5HY27"/>
<evidence type="ECO:0000313" key="1">
    <source>
        <dbReference type="EMBL" id="CAB0029695.1"/>
    </source>
</evidence>
<proteinExistence type="predicted"/>
<organism evidence="1 2">
    <name type="scientific">Trichogramma brassicae</name>
    <dbReference type="NCBI Taxonomy" id="86971"/>
    <lineage>
        <taxon>Eukaryota</taxon>
        <taxon>Metazoa</taxon>
        <taxon>Ecdysozoa</taxon>
        <taxon>Arthropoda</taxon>
        <taxon>Hexapoda</taxon>
        <taxon>Insecta</taxon>
        <taxon>Pterygota</taxon>
        <taxon>Neoptera</taxon>
        <taxon>Endopterygota</taxon>
        <taxon>Hymenoptera</taxon>
        <taxon>Apocrita</taxon>
        <taxon>Proctotrupomorpha</taxon>
        <taxon>Chalcidoidea</taxon>
        <taxon>Trichogrammatidae</taxon>
        <taxon>Trichogramma</taxon>
    </lineage>
</organism>
<gene>
    <name evidence="1" type="ORF">TBRA_LOCUS1723</name>
</gene>
<name>A0A6H5HY27_9HYME</name>
<evidence type="ECO:0000313" key="2">
    <source>
        <dbReference type="Proteomes" id="UP000479190"/>
    </source>
</evidence>
<accession>A0A6H5HY27</accession>
<dbReference type="Proteomes" id="UP000479190">
    <property type="component" value="Unassembled WGS sequence"/>
</dbReference>
<sequence length="98" mass="11799">MRYMRKDFYKQVLSPSPHRFVRSSLEPRGGPTLRLRAQYQLIMQWMRHSSHLHRSQRKVARVAIRGISIGRMLQARTRLTFVFRSRNSTRAPMPLRRH</sequence>
<keyword evidence="2" id="KW-1185">Reference proteome</keyword>
<dbReference type="EMBL" id="CADCXV010000336">
    <property type="protein sequence ID" value="CAB0029695.1"/>
    <property type="molecule type" value="Genomic_DNA"/>
</dbReference>